<dbReference type="InterPro" id="IPR036237">
    <property type="entry name" value="Xyl_isomerase-like_sf"/>
</dbReference>
<dbReference type="PANTHER" id="PTHR12110">
    <property type="entry name" value="HYDROXYPYRUVATE ISOMERASE"/>
    <property type="match status" value="1"/>
</dbReference>
<dbReference type="RefSeq" id="WP_060667758.1">
    <property type="nucleotide sequence ID" value="NZ_JAHHXM010000001.1"/>
</dbReference>
<dbReference type="EMBL" id="LGTK01000005">
    <property type="protein sequence ID" value="KPH77879.1"/>
    <property type="molecule type" value="Genomic_DNA"/>
</dbReference>
<evidence type="ECO:0000313" key="3">
    <source>
        <dbReference type="Proteomes" id="UP000037854"/>
    </source>
</evidence>
<organism evidence="2 3">
    <name type="scientific">Oceanobacillus caeni</name>
    <dbReference type="NCBI Taxonomy" id="405946"/>
    <lineage>
        <taxon>Bacteria</taxon>
        <taxon>Bacillati</taxon>
        <taxon>Bacillota</taxon>
        <taxon>Bacilli</taxon>
        <taxon>Bacillales</taxon>
        <taxon>Bacillaceae</taxon>
        <taxon>Oceanobacillus</taxon>
    </lineage>
</organism>
<dbReference type="InterPro" id="IPR050312">
    <property type="entry name" value="IolE/XylAMocC-like"/>
</dbReference>
<dbReference type="PANTHER" id="PTHR12110:SF41">
    <property type="entry name" value="INOSOSE DEHYDRATASE"/>
    <property type="match status" value="1"/>
</dbReference>
<evidence type="ECO:0000313" key="2">
    <source>
        <dbReference type="EMBL" id="KPH77879.1"/>
    </source>
</evidence>
<dbReference type="Proteomes" id="UP000037854">
    <property type="component" value="Unassembled WGS sequence"/>
</dbReference>
<reference evidence="2 3" key="1">
    <citation type="submission" date="2015-07" db="EMBL/GenBank/DDBJ databases">
        <title>High-quality draft genome sequence of Oceanobacillus caeni HM6, a bacillus isolated from a human feces.</title>
        <authorList>
            <person name="Kumar J."/>
            <person name="Verma M.K."/>
            <person name="Pandey R."/>
            <person name="Bhambi M."/>
            <person name="Chauhan N."/>
        </authorList>
    </citation>
    <scope>NUCLEOTIDE SEQUENCE [LARGE SCALE GENOMIC DNA]</scope>
    <source>
        <strain evidence="2 3">HM6</strain>
    </source>
</reference>
<evidence type="ECO:0000259" key="1">
    <source>
        <dbReference type="Pfam" id="PF01261"/>
    </source>
</evidence>
<gene>
    <name evidence="2" type="ORF">AFL42_02705</name>
</gene>
<dbReference type="SUPFAM" id="SSF51658">
    <property type="entry name" value="Xylose isomerase-like"/>
    <property type="match status" value="1"/>
</dbReference>
<protein>
    <recommendedName>
        <fullName evidence="1">Xylose isomerase-like TIM barrel domain-containing protein</fullName>
    </recommendedName>
</protein>
<accession>A0ABR5MMJ3</accession>
<comment type="caution">
    <text evidence="2">The sequence shown here is derived from an EMBL/GenBank/DDBJ whole genome shotgun (WGS) entry which is preliminary data.</text>
</comment>
<sequence length="300" mass="34494">MSVQLGIAPCSWGVWFPDDEKQTPWNRCLDEIQEAGYHAIELGPWGYLPNQYEPLKEELAKRNIDLVATTLMDDLTSNENVDKMIAQLDDMAKLQVQFSTAKYVVLIDATYTDLFTGELIRPKELNDEEWDAFIHNIKRIKDYAKENYGLETVYHPHGETHVETEEQIERLLKDTDIQLCFDTGHHVYSGGDPLSFIKKHHDRIGYLHIKNCDVNVKKKMQEANWSLAEAVKENIFCEPDKGVVDTKAIMKVLNEANFDGWAIVEQDMYPAPFDKPLPIAKRTREYLESVGMVSDISQNV</sequence>
<feature type="domain" description="Xylose isomerase-like TIM barrel" evidence="1">
    <location>
        <begin position="29"/>
        <end position="287"/>
    </location>
</feature>
<dbReference type="Pfam" id="PF01261">
    <property type="entry name" value="AP_endonuc_2"/>
    <property type="match status" value="1"/>
</dbReference>
<proteinExistence type="predicted"/>
<name>A0ABR5MMJ3_9BACI</name>
<dbReference type="InterPro" id="IPR013022">
    <property type="entry name" value="Xyl_isomerase-like_TIM-brl"/>
</dbReference>
<keyword evidence="3" id="KW-1185">Reference proteome</keyword>
<dbReference type="Gene3D" id="3.20.20.150">
    <property type="entry name" value="Divalent-metal-dependent TIM barrel enzymes"/>
    <property type="match status" value="1"/>
</dbReference>